<evidence type="ECO:0000313" key="3">
    <source>
        <dbReference type="EMBL" id="VDK24289.1"/>
    </source>
</evidence>
<accession>A0A0R3VXD6</accession>
<protein>
    <submittedName>
        <fullName evidence="5">SCP domain-containing protein</fullName>
    </submittedName>
</protein>
<dbReference type="PRINTS" id="PR00837">
    <property type="entry name" value="V5TPXLIKE"/>
</dbReference>
<organism evidence="5">
    <name type="scientific">Taenia asiatica</name>
    <name type="common">Asian tapeworm</name>
    <dbReference type="NCBI Taxonomy" id="60517"/>
    <lineage>
        <taxon>Eukaryota</taxon>
        <taxon>Metazoa</taxon>
        <taxon>Spiralia</taxon>
        <taxon>Lophotrochozoa</taxon>
        <taxon>Platyhelminthes</taxon>
        <taxon>Cestoda</taxon>
        <taxon>Eucestoda</taxon>
        <taxon>Cyclophyllidea</taxon>
        <taxon>Taeniidae</taxon>
        <taxon>Taenia</taxon>
    </lineage>
</organism>
<evidence type="ECO:0000313" key="5">
    <source>
        <dbReference type="WBParaSite" id="TASK_0000208001-mRNA-1"/>
    </source>
</evidence>
<keyword evidence="1" id="KW-0732">Signal</keyword>
<dbReference type="Pfam" id="PF00188">
    <property type="entry name" value="CAP"/>
    <property type="match status" value="1"/>
</dbReference>
<dbReference type="InterPro" id="IPR018244">
    <property type="entry name" value="Allrgn_V5/Tpx1_CS"/>
</dbReference>
<sequence length="228" mass="24813">MSKFICALVLITLVAAEPLTEQERKALLHLHNNKRAAVKPSPTNMLQMVYSKELEKLAAEWVAKCIYEHPDVAKYPQYGNCGQNLAVSGGSGRNLVRMATGWWDEVHDYTYDTNTCAPGKVCGHYTQMVWAASEEVGCAVERCDSMKPDWPKPIFLLACQYKPPGNYVGAKPYTSGTSCSECPPGTACVNNLCSKGGDHAEAAMSTASITRAADVVVLFAVILAYHFG</sequence>
<dbReference type="PROSITE" id="PS01009">
    <property type="entry name" value="CRISP_1"/>
    <property type="match status" value="1"/>
</dbReference>
<dbReference type="PROSITE" id="PS01010">
    <property type="entry name" value="CRISP_2"/>
    <property type="match status" value="1"/>
</dbReference>
<reference evidence="5" key="1">
    <citation type="submission" date="2017-02" db="UniProtKB">
        <authorList>
            <consortium name="WormBaseParasite"/>
        </authorList>
    </citation>
    <scope>IDENTIFICATION</scope>
</reference>
<dbReference type="SMART" id="SM00198">
    <property type="entry name" value="SCP"/>
    <property type="match status" value="1"/>
</dbReference>
<dbReference type="AlphaFoldDB" id="A0A0R3VXD6"/>
<dbReference type="SUPFAM" id="SSF55797">
    <property type="entry name" value="PR-1-like"/>
    <property type="match status" value="1"/>
</dbReference>
<dbReference type="EMBL" id="UYRS01000967">
    <property type="protein sequence ID" value="VDK24289.1"/>
    <property type="molecule type" value="Genomic_DNA"/>
</dbReference>
<dbReference type="GO" id="GO:0005576">
    <property type="term" value="C:extracellular region"/>
    <property type="evidence" value="ECO:0007669"/>
    <property type="project" value="InterPro"/>
</dbReference>
<dbReference type="InterPro" id="IPR035940">
    <property type="entry name" value="CAP_sf"/>
</dbReference>
<evidence type="ECO:0000259" key="2">
    <source>
        <dbReference type="SMART" id="SM00198"/>
    </source>
</evidence>
<proteinExistence type="predicted"/>
<dbReference type="InterPro" id="IPR001283">
    <property type="entry name" value="CRISP-related"/>
</dbReference>
<dbReference type="Gene3D" id="3.40.33.10">
    <property type="entry name" value="CAP"/>
    <property type="match status" value="1"/>
</dbReference>
<feature type="chain" id="PRO_5043132485" evidence="1">
    <location>
        <begin position="17"/>
        <end position="228"/>
    </location>
</feature>
<dbReference type="PANTHER" id="PTHR10334">
    <property type="entry name" value="CYSTEINE-RICH SECRETORY PROTEIN-RELATED"/>
    <property type="match status" value="1"/>
</dbReference>
<feature type="domain" description="SCP" evidence="2">
    <location>
        <begin position="22"/>
        <end position="169"/>
    </location>
</feature>
<feature type="signal peptide" evidence="1">
    <location>
        <begin position="1"/>
        <end position="16"/>
    </location>
</feature>
<dbReference type="InterPro" id="IPR014044">
    <property type="entry name" value="CAP_dom"/>
</dbReference>
<dbReference type="OrthoDB" id="674273at2759"/>
<dbReference type="WBParaSite" id="TASK_0000208001-mRNA-1">
    <property type="protein sequence ID" value="TASK_0000208001-mRNA-1"/>
    <property type="gene ID" value="TASK_0000208001"/>
</dbReference>
<gene>
    <name evidence="3" type="ORF">TASK_LOCUS2081</name>
</gene>
<evidence type="ECO:0000256" key="1">
    <source>
        <dbReference type="SAM" id="SignalP"/>
    </source>
</evidence>
<dbReference type="Proteomes" id="UP000282613">
    <property type="component" value="Unassembled WGS sequence"/>
</dbReference>
<keyword evidence="4" id="KW-1185">Reference proteome</keyword>
<evidence type="ECO:0000313" key="4">
    <source>
        <dbReference type="Proteomes" id="UP000282613"/>
    </source>
</evidence>
<reference evidence="3 4" key="2">
    <citation type="submission" date="2018-11" db="EMBL/GenBank/DDBJ databases">
        <authorList>
            <consortium name="Pathogen Informatics"/>
        </authorList>
    </citation>
    <scope>NUCLEOTIDE SEQUENCE [LARGE SCALE GENOMIC DNA]</scope>
</reference>
<name>A0A0R3VXD6_TAEAS</name>